<dbReference type="GO" id="GO:0003677">
    <property type="term" value="F:DNA binding"/>
    <property type="evidence" value="ECO:0007669"/>
    <property type="project" value="UniProtKB-KW"/>
</dbReference>
<evidence type="ECO:0000256" key="3">
    <source>
        <dbReference type="ARBA" id="ARBA00012895"/>
    </source>
</evidence>
<organism evidence="11 12">
    <name type="scientific">Handroanthus impetiginosus</name>
    <dbReference type="NCBI Taxonomy" id="429701"/>
    <lineage>
        <taxon>Eukaryota</taxon>
        <taxon>Viridiplantae</taxon>
        <taxon>Streptophyta</taxon>
        <taxon>Embryophyta</taxon>
        <taxon>Tracheophyta</taxon>
        <taxon>Spermatophyta</taxon>
        <taxon>Magnoliopsida</taxon>
        <taxon>eudicotyledons</taxon>
        <taxon>Gunneridae</taxon>
        <taxon>Pentapetalae</taxon>
        <taxon>asterids</taxon>
        <taxon>lamiids</taxon>
        <taxon>Lamiales</taxon>
        <taxon>Bignoniaceae</taxon>
        <taxon>Crescentiina</taxon>
        <taxon>Tabebuia alliance</taxon>
        <taxon>Handroanthus</taxon>
    </lineage>
</organism>
<evidence type="ECO:0000256" key="10">
    <source>
        <dbReference type="SAM" id="MobiDB-lite"/>
    </source>
</evidence>
<evidence type="ECO:0000256" key="6">
    <source>
        <dbReference type="ARBA" id="ARBA00023029"/>
    </source>
</evidence>
<proteinExistence type="predicted"/>
<evidence type="ECO:0000256" key="1">
    <source>
        <dbReference type="ARBA" id="ARBA00000185"/>
    </source>
</evidence>
<comment type="catalytic activity">
    <reaction evidence="1">
        <text>ATP-dependent breakage, passage and rejoining of double-stranded DNA.</text>
        <dbReference type="EC" id="5.6.2.2"/>
    </reaction>
</comment>
<evidence type="ECO:0000256" key="2">
    <source>
        <dbReference type="ARBA" id="ARBA00001946"/>
    </source>
</evidence>
<dbReference type="STRING" id="429701.A0A2G9GTH5"/>
<dbReference type="Gene3D" id="1.10.268.10">
    <property type="entry name" value="Topoisomerase, domain 3"/>
    <property type="match status" value="1"/>
</dbReference>
<dbReference type="GO" id="GO:0000819">
    <property type="term" value="P:sister chromatid segregation"/>
    <property type="evidence" value="ECO:0007669"/>
    <property type="project" value="TreeGrafter"/>
</dbReference>
<dbReference type="InterPro" id="IPR050634">
    <property type="entry name" value="DNA_Topoisomerase_II"/>
</dbReference>
<keyword evidence="9" id="KW-0175">Coiled coil</keyword>
<feature type="compositionally biased region" description="Low complexity" evidence="10">
    <location>
        <begin position="303"/>
        <end position="318"/>
    </location>
</feature>
<accession>A0A2G9GTH5</accession>
<sequence length="446" mass="49508">MLKCDNKYRFIRCVVDGSIVVSNRKRADLFLELKEKGFTPFPKKKNAAEVAVAGATDDTEEGEENNEVEIAKGVSASDYDYLLSLAIGTLTAEKLQELKNERDKLMQEVEELKRATVKSLWLKDLDALESKLLEVQTKNEKKLEEERLRIHGEAKITRPVQRNPRKNSKKASNKESVVDQMEVSDNSVAETDKAAEIKKPKGRSAAKKKAPVEKVSAAAEQDEDDGIAELRDRIAAYNFDSSPDRPEEMETELPQMQKNKEPSRTAAPRKKQSSTVSDDDDIEIIDNDEDFEPEEKKKKGGRKPANGKGAAAAKPPTGAKKRGPASKQSQLLNQKLITEVLQPAENSPEKKVRKMRASPFNKKSSSVLGRVINVDEEEETSAEQDNSLSTSGSVTEAVVAPKARPQRARRQASYVISDDSESDVADDDDDVDSDAEDDIDFNDDED</sequence>
<feature type="region of interest" description="Disordered" evidence="10">
    <location>
        <begin position="154"/>
        <end position="446"/>
    </location>
</feature>
<comment type="cofactor">
    <cofactor evidence="2">
        <name>Mg(2+)</name>
        <dbReference type="ChEBI" id="CHEBI:18420"/>
    </cofactor>
</comment>
<evidence type="ECO:0000256" key="5">
    <source>
        <dbReference type="ARBA" id="ARBA00022840"/>
    </source>
</evidence>
<dbReference type="AlphaFoldDB" id="A0A2G9GTH5"/>
<reference evidence="12" key="1">
    <citation type="journal article" date="2018" name="Gigascience">
        <title>Genome assembly of the Pink Ipe (Handroanthus impetiginosus, Bignoniaceae), a highly valued, ecologically keystone Neotropical timber forest tree.</title>
        <authorList>
            <person name="Silva-Junior O.B."/>
            <person name="Grattapaglia D."/>
            <person name="Novaes E."/>
            <person name="Collevatti R.G."/>
        </authorList>
    </citation>
    <scope>NUCLEOTIDE SEQUENCE [LARGE SCALE GENOMIC DNA]</scope>
    <source>
        <strain evidence="12">cv. UFG-1</strain>
    </source>
</reference>
<evidence type="ECO:0000256" key="9">
    <source>
        <dbReference type="SAM" id="Coils"/>
    </source>
</evidence>
<dbReference type="Proteomes" id="UP000231279">
    <property type="component" value="Unassembled WGS sequence"/>
</dbReference>
<dbReference type="OrthoDB" id="1938939at2759"/>
<keyword evidence="4" id="KW-0547">Nucleotide-binding</keyword>
<name>A0A2G9GTH5_9LAMI</name>
<evidence type="ECO:0000256" key="8">
    <source>
        <dbReference type="ARBA" id="ARBA00023235"/>
    </source>
</evidence>
<feature type="compositionally biased region" description="Polar residues" evidence="10">
    <location>
        <begin position="326"/>
        <end position="336"/>
    </location>
</feature>
<feature type="compositionally biased region" description="Polar residues" evidence="10">
    <location>
        <begin position="383"/>
        <end position="394"/>
    </location>
</feature>
<dbReference type="GO" id="GO:0005634">
    <property type="term" value="C:nucleus"/>
    <property type="evidence" value="ECO:0007669"/>
    <property type="project" value="TreeGrafter"/>
</dbReference>
<keyword evidence="5" id="KW-0067">ATP-binding</keyword>
<dbReference type="GO" id="GO:0003918">
    <property type="term" value="F:DNA topoisomerase type II (double strand cut, ATP-hydrolyzing) activity"/>
    <property type="evidence" value="ECO:0007669"/>
    <property type="project" value="UniProtKB-EC"/>
</dbReference>
<dbReference type="PANTHER" id="PTHR10169:SF38">
    <property type="entry name" value="DNA TOPOISOMERASE 2"/>
    <property type="match status" value="1"/>
</dbReference>
<comment type="caution">
    <text evidence="11">The sequence shown here is derived from an EMBL/GenBank/DDBJ whole genome shotgun (WGS) entry which is preliminary data.</text>
</comment>
<dbReference type="EC" id="5.6.2.2" evidence="3"/>
<protein>
    <recommendedName>
        <fullName evidence="3">DNA topoisomerase (ATP-hydrolyzing)</fullName>
        <ecNumber evidence="3">5.6.2.2</ecNumber>
    </recommendedName>
</protein>
<keyword evidence="12" id="KW-1185">Reference proteome</keyword>
<dbReference type="SUPFAM" id="SSF56719">
    <property type="entry name" value="Type II DNA topoisomerase"/>
    <property type="match status" value="1"/>
</dbReference>
<keyword evidence="8 11" id="KW-0413">Isomerase</keyword>
<dbReference type="GO" id="GO:0005524">
    <property type="term" value="F:ATP binding"/>
    <property type="evidence" value="ECO:0007669"/>
    <property type="project" value="UniProtKB-KW"/>
</dbReference>
<keyword evidence="6" id="KW-0799">Topoisomerase</keyword>
<feature type="coiled-coil region" evidence="9">
    <location>
        <begin position="88"/>
        <end position="145"/>
    </location>
</feature>
<evidence type="ECO:0000313" key="11">
    <source>
        <dbReference type="EMBL" id="PIN08558.1"/>
    </source>
</evidence>
<evidence type="ECO:0000313" key="12">
    <source>
        <dbReference type="Proteomes" id="UP000231279"/>
    </source>
</evidence>
<feature type="compositionally biased region" description="Basic residues" evidence="10">
    <location>
        <begin position="200"/>
        <end position="209"/>
    </location>
</feature>
<dbReference type="GO" id="GO:0000712">
    <property type="term" value="P:resolution of meiotic recombination intermediates"/>
    <property type="evidence" value="ECO:0007669"/>
    <property type="project" value="TreeGrafter"/>
</dbReference>
<gene>
    <name evidence="11" type="ORF">CDL12_18865</name>
</gene>
<feature type="compositionally biased region" description="Acidic residues" evidence="10">
    <location>
        <begin position="418"/>
        <end position="446"/>
    </location>
</feature>
<dbReference type="InterPro" id="IPR013757">
    <property type="entry name" value="Topo_IIA_A_a_sf"/>
</dbReference>
<keyword evidence="7" id="KW-0238">DNA-binding</keyword>
<dbReference type="EMBL" id="NKXS01003767">
    <property type="protein sequence ID" value="PIN08558.1"/>
    <property type="molecule type" value="Genomic_DNA"/>
</dbReference>
<evidence type="ECO:0000256" key="4">
    <source>
        <dbReference type="ARBA" id="ARBA00022741"/>
    </source>
</evidence>
<dbReference type="InterPro" id="IPR013760">
    <property type="entry name" value="Topo_IIA-like_dom_sf"/>
</dbReference>
<feature type="compositionally biased region" description="Basic and acidic residues" evidence="10">
    <location>
        <begin position="190"/>
        <end position="199"/>
    </location>
</feature>
<feature type="compositionally biased region" description="Acidic residues" evidence="10">
    <location>
        <begin position="277"/>
        <end position="293"/>
    </location>
</feature>
<evidence type="ECO:0000256" key="7">
    <source>
        <dbReference type="ARBA" id="ARBA00023125"/>
    </source>
</evidence>
<dbReference type="PANTHER" id="PTHR10169">
    <property type="entry name" value="DNA TOPOISOMERASE/GYRASE"/>
    <property type="match status" value="1"/>
</dbReference>